<dbReference type="GO" id="GO:0042597">
    <property type="term" value="C:periplasmic space"/>
    <property type="evidence" value="ECO:0007669"/>
    <property type="project" value="UniProtKB-ARBA"/>
</dbReference>
<feature type="region of interest" description="Disordered" evidence="1">
    <location>
        <begin position="27"/>
        <end position="71"/>
    </location>
</feature>
<accession>A0A7K0CT79</accession>
<dbReference type="Gene3D" id="3.10.105.10">
    <property type="entry name" value="Dipeptide-binding Protein, Domain 3"/>
    <property type="match status" value="1"/>
</dbReference>
<comment type="caution">
    <text evidence="3">The sequence shown here is derived from an EMBL/GenBank/DDBJ whole genome shotgun (WGS) entry which is preliminary data.</text>
</comment>
<evidence type="ECO:0000313" key="3">
    <source>
        <dbReference type="EMBL" id="MQY16661.1"/>
    </source>
</evidence>
<feature type="compositionally biased region" description="Basic and acidic residues" evidence="1">
    <location>
        <begin position="29"/>
        <end position="48"/>
    </location>
</feature>
<keyword evidence="4" id="KW-1185">Reference proteome</keyword>
<dbReference type="GO" id="GO:0015833">
    <property type="term" value="P:peptide transport"/>
    <property type="evidence" value="ECO:0007669"/>
    <property type="project" value="TreeGrafter"/>
</dbReference>
<dbReference type="InterPro" id="IPR039424">
    <property type="entry name" value="SBP_5"/>
</dbReference>
<proteinExistence type="predicted"/>
<evidence type="ECO:0000313" key="4">
    <source>
        <dbReference type="Proteomes" id="UP000466345"/>
    </source>
</evidence>
<dbReference type="PANTHER" id="PTHR30290">
    <property type="entry name" value="PERIPLASMIC BINDING COMPONENT OF ABC TRANSPORTER"/>
    <property type="match status" value="1"/>
</dbReference>
<dbReference type="PROSITE" id="PS51257">
    <property type="entry name" value="PROKAR_LIPOPROTEIN"/>
    <property type="match status" value="1"/>
</dbReference>
<dbReference type="Pfam" id="PF00496">
    <property type="entry name" value="SBP_bac_5"/>
    <property type="match status" value="1"/>
</dbReference>
<dbReference type="RefSeq" id="WP_153457549.1">
    <property type="nucleotide sequence ID" value="NZ_WEGJ01000064.1"/>
</dbReference>
<dbReference type="InterPro" id="IPR030678">
    <property type="entry name" value="Peptide/Ni-bd"/>
</dbReference>
<dbReference type="OrthoDB" id="5240629at2"/>
<dbReference type="GO" id="GO:0043190">
    <property type="term" value="C:ATP-binding cassette (ABC) transporter complex"/>
    <property type="evidence" value="ECO:0007669"/>
    <property type="project" value="InterPro"/>
</dbReference>
<feature type="domain" description="Solute-binding protein family 5" evidence="2">
    <location>
        <begin position="120"/>
        <end position="513"/>
    </location>
</feature>
<dbReference type="AlphaFoldDB" id="A0A7K0CT79"/>
<dbReference type="SUPFAM" id="SSF53850">
    <property type="entry name" value="Periplasmic binding protein-like II"/>
    <property type="match status" value="1"/>
</dbReference>
<name>A0A7K0CT79_9ACTN</name>
<dbReference type="CDD" id="cd08506">
    <property type="entry name" value="PBP2_clavulanate_OppA2"/>
    <property type="match status" value="1"/>
</dbReference>
<dbReference type="Proteomes" id="UP000466345">
    <property type="component" value="Unassembled WGS sequence"/>
</dbReference>
<gene>
    <name evidence="3" type="primary">oppA_4</name>
    <name evidence="3" type="ORF">SRB5_68630</name>
</gene>
<dbReference type="PIRSF" id="PIRSF002741">
    <property type="entry name" value="MppA"/>
    <property type="match status" value="1"/>
</dbReference>
<reference evidence="3 4" key="1">
    <citation type="submission" date="2019-10" db="EMBL/GenBank/DDBJ databases">
        <title>Streptomyces smaragdinus sp. nov. and Streptomyces fabii sp. nov., isolated from the gut of fungus growing-termite Macrotermes natalensis.</title>
        <authorList>
            <person name="Schwitalla J."/>
            <person name="Benndorf R."/>
            <person name="Martin K."/>
            <person name="De Beer W."/>
            <person name="Kaster A.-K."/>
            <person name="Vollmers J."/>
            <person name="Poulsen M."/>
            <person name="Beemelmanns C."/>
        </authorList>
    </citation>
    <scope>NUCLEOTIDE SEQUENCE [LARGE SCALE GENOMIC DNA]</scope>
    <source>
        <strain evidence="3 4">RB5</strain>
    </source>
</reference>
<dbReference type="GO" id="GO:1904680">
    <property type="term" value="F:peptide transmembrane transporter activity"/>
    <property type="evidence" value="ECO:0007669"/>
    <property type="project" value="TreeGrafter"/>
</dbReference>
<evidence type="ECO:0000256" key="1">
    <source>
        <dbReference type="SAM" id="MobiDB-lite"/>
    </source>
</evidence>
<dbReference type="PANTHER" id="PTHR30290:SF83">
    <property type="entry name" value="ABC TRANSPORTER SUBSTRATE-BINDING PROTEIN"/>
    <property type="match status" value="1"/>
</dbReference>
<evidence type="ECO:0000259" key="2">
    <source>
        <dbReference type="Pfam" id="PF00496"/>
    </source>
</evidence>
<protein>
    <submittedName>
        <fullName evidence="3">Oligopeptide-binding protein OppA</fullName>
    </submittedName>
</protein>
<sequence length="599" mass="65998">MNPIRSRTTRAIAVAFVAGSLALTGCSEGSKDKKDDKTVGQENAKEQQEALTFATAEESTGPAEPVKGAQQGGTLTVYSQDDVSHLDPGQIYVSDAGLLSTILHRGLTANRVNNDGTKQVAGDLATDTGLTEDGGKTWKYTLKDGITDEDGDPITSKDVRHTFERQFAPFITDGPSYIQQWLAGSGTDYRKALPDGPFKGKHLPDTILETPDDKTVIFHLQSAQPDFPQALAMAGYAIVPEKKDTKEKYDKAPKALGPYKIGEYKPGKSLTLVKNDKWDPATDSVRRQMVDKFYIEFNHDPGDIDKHIMSDRGVDQAAIAFTGGIDTSNVPTVTKDKAMMARTIQGYQPYVWQLNMNMDRIKDKKVRDAITYAIPNGELVRIDGGSYGGEIAGGLLAPTLPGFEAKYDPFNKLKKPTGDIEKAKQLLKEAGKVGMELKYAYANTPIRQEQAVVIENALTEAGFKVSKQEKDQATWYEQMGKIKNGLDLYMTGWGQDWASPGTVIPPSYDGTQIQDGASNYSHINDPKVNSEIKRISAITDPAKASDEWNKLHHYIVEQVNPAVPLYFTKQFMIQGSKVGGAEYNSFTSYYDWNKLYVKK</sequence>
<dbReference type="Gene3D" id="3.40.190.10">
    <property type="entry name" value="Periplasmic binding protein-like II"/>
    <property type="match status" value="1"/>
</dbReference>
<organism evidence="3 4">
    <name type="scientific">Streptomyces smaragdinus</name>
    <dbReference type="NCBI Taxonomy" id="2585196"/>
    <lineage>
        <taxon>Bacteria</taxon>
        <taxon>Bacillati</taxon>
        <taxon>Actinomycetota</taxon>
        <taxon>Actinomycetes</taxon>
        <taxon>Kitasatosporales</taxon>
        <taxon>Streptomycetaceae</taxon>
        <taxon>Streptomyces</taxon>
    </lineage>
</organism>
<dbReference type="EMBL" id="WEGJ01000064">
    <property type="protein sequence ID" value="MQY16661.1"/>
    <property type="molecule type" value="Genomic_DNA"/>
</dbReference>
<dbReference type="InterPro" id="IPR000914">
    <property type="entry name" value="SBP_5_dom"/>
</dbReference>